<reference evidence="2 3" key="1">
    <citation type="journal article" date="2017" name="Genome Biol.">
        <title>New reference genome sequences of hot pepper reveal the massive evolution of plant disease-resistance genes by retroduplication.</title>
        <authorList>
            <person name="Kim S."/>
            <person name="Park J."/>
            <person name="Yeom S.I."/>
            <person name="Kim Y.M."/>
            <person name="Seo E."/>
            <person name="Kim K.T."/>
            <person name="Kim M.S."/>
            <person name="Lee J.M."/>
            <person name="Cheong K."/>
            <person name="Shin H.S."/>
            <person name="Kim S.B."/>
            <person name="Han K."/>
            <person name="Lee J."/>
            <person name="Park M."/>
            <person name="Lee H.A."/>
            <person name="Lee H.Y."/>
            <person name="Lee Y."/>
            <person name="Oh S."/>
            <person name="Lee J.H."/>
            <person name="Choi E."/>
            <person name="Choi E."/>
            <person name="Lee S.E."/>
            <person name="Jeon J."/>
            <person name="Kim H."/>
            <person name="Choi G."/>
            <person name="Song H."/>
            <person name="Lee J."/>
            <person name="Lee S.C."/>
            <person name="Kwon J.K."/>
            <person name="Lee H.Y."/>
            <person name="Koo N."/>
            <person name="Hong Y."/>
            <person name="Kim R.W."/>
            <person name="Kang W.H."/>
            <person name="Huh J.H."/>
            <person name="Kang B.C."/>
            <person name="Yang T.J."/>
            <person name="Lee Y.H."/>
            <person name="Bennetzen J.L."/>
            <person name="Choi D."/>
        </authorList>
    </citation>
    <scope>NUCLEOTIDE SEQUENCE [LARGE SCALE GENOMIC DNA]</scope>
    <source>
        <strain evidence="3">cv. PBC81</strain>
    </source>
</reference>
<sequence>MHLSPVERLQRQLYNNQQEPDFEDIVVDDEIVTLIYAPNKYIPPNENGLEAMLLVSPTTTIERSTSPSPKKARSPSPMAEDYASFSMNIPVERLLVSPTTTTKLSTSLSPVEEDNAYFSRNAPVEKPLIHQPPLQNPWHLHLQWQKIMQLTQ</sequence>
<name>A0A2G2UXH5_CAPBA</name>
<dbReference type="Proteomes" id="UP000224567">
    <property type="component" value="Unassembled WGS sequence"/>
</dbReference>
<reference evidence="3" key="2">
    <citation type="journal article" date="2017" name="J. Anim. Genet.">
        <title>Multiple reference genome sequences of hot pepper reveal the massive evolution of plant disease resistance genes by retroduplication.</title>
        <authorList>
            <person name="Kim S."/>
            <person name="Park J."/>
            <person name="Yeom S.-I."/>
            <person name="Kim Y.-M."/>
            <person name="Seo E."/>
            <person name="Kim K.-T."/>
            <person name="Kim M.-S."/>
            <person name="Lee J.M."/>
            <person name="Cheong K."/>
            <person name="Shin H.-S."/>
            <person name="Kim S.-B."/>
            <person name="Han K."/>
            <person name="Lee J."/>
            <person name="Park M."/>
            <person name="Lee H.-A."/>
            <person name="Lee H.-Y."/>
            <person name="Lee Y."/>
            <person name="Oh S."/>
            <person name="Lee J.H."/>
            <person name="Choi E."/>
            <person name="Choi E."/>
            <person name="Lee S.E."/>
            <person name="Jeon J."/>
            <person name="Kim H."/>
            <person name="Choi G."/>
            <person name="Song H."/>
            <person name="Lee J."/>
            <person name="Lee S.-C."/>
            <person name="Kwon J.-K."/>
            <person name="Lee H.-Y."/>
            <person name="Koo N."/>
            <person name="Hong Y."/>
            <person name="Kim R.W."/>
            <person name="Kang W.-H."/>
            <person name="Huh J.H."/>
            <person name="Kang B.-C."/>
            <person name="Yang T.-J."/>
            <person name="Lee Y.-H."/>
            <person name="Bennetzen J.L."/>
            <person name="Choi D."/>
        </authorList>
    </citation>
    <scope>NUCLEOTIDE SEQUENCE [LARGE SCALE GENOMIC DNA]</scope>
    <source>
        <strain evidence="3">cv. PBC81</strain>
    </source>
</reference>
<dbReference type="PANTHER" id="PTHR46855:SF11">
    <property type="entry name" value="GATA TRANSCRIPTION FACTOR 26-LIKE"/>
    <property type="match status" value="1"/>
</dbReference>
<evidence type="ECO:0000313" key="2">
    <source>
        <dbReference type="EMBL" id="PHT25439.1"/>
    </source>
</evidence>
<evidence type="ECO:0000256" key="1">
    <source>
        <dbReference type="SAM" id="MobiDB-lite"/>
    </source>
</evidence>
<evidence type="ECO:0000313" key="3">
    <source>
        <dbReference type="Proteomes" id="UP000224567"/>
    </source>
</evidence>
<protein>
    <submittedName>
        <fullName evidence="2">Uncharacterized protein</fullName>
    </submittedName>
</protein>
<gene>
    <name evidence="2" type="ORF">CQW23_34931</name>
</gene>
<keyword evidence="3" id="KW-1185">Reference proteome</keyword>
<proteinExistence type="predicted"/>
<comment type="caution">
    <text evidence="2">The sequence shown here is derived from an EMBL/GenBank/DDBJ whole genome shotgun (WGS) entry which is preliminary data.</text>
</comment>
<dbReference type="PANTHER" id="PTHR46855">
    <property type="entry name" value="OSJNBB0038F03.10 PROTEIN"/>
    <property type="match status" value="1"/>
</dbReference>
<dbReference type="AlphaFoldDB" id="A0A2G2UXH5"/>
<dbReference type="EMBL" id="MLFT02001803">
    <property type="protein sequence ID" value="PHT25439.1"/>
    <property type="molecule type" value="Genomic_DNA"/>
</dbReference>
<organism evidence="2 3">
    <name type="scientific">Capsicum baccatum</name>
    <name type="common">Peruvian pepper</name>
    <dbReference type="NCBI Taxonomy" id="33114"/>
    <lineage>
        <taxon>Eukaryota</taxon>
        <taxon>Viridiplantae</taxon>
        <taxon>Streptophyta</taxon>
        <taxon>Embryophyta</taxon>
        <taxon>Tracheophyta</taxon>
        <taxon>Spermatophyta</taxon>
        <taxon>Magnoliopsida</taxon>
        <taxon>eudicotyledons</taxon>
        <taxon>Gunneridae</taxon>
        <taxon>Pentapetalae</taxon>
        <taxon>asterids</taxon>
        <taxon>lamiids</taxon>
        <taxon>Solanales</taxon>
        <taxon>Solanaceae</taxon>
        <taxon>Solanoideae</taxon>
        <taxon>Capsiceae</taxon>
        <taxon>Capsicum</taxon>
    </lineage>
</organism>
<feature type="compositionally biased region" description="Low complexity" evidence="1">
    <location>
        <begin position="63"/>
        <end position="77"/>
    </location>
</feature>
<dbReference type="InterPro" id="IPR044589">
    <property type="entry name" value="GATA26/27"/>
</dbReference>
<feature type="region of interest" description="Disordered" evidence="1">
    <location>
        <begin position="59"/>
        <end position="79"/>
    </location>
</feature>
<accession>A0A2G2UXH5</accession>